<protein>
    <submittedName>
        <fullName evidence="2">Uncharacterized protein</fullName>
    </submittedName>
</protein>
<dbReference type="InterPro" id="IPR003673">
    <property type="entry name" value="CoA-Trfase_fam_III"/>
</dbReference>
<sequence length="575" mass="64194">MGSIDVSKPYSVPEEARKVLDEGIFQNPKIARLLPDGVSDFASKITFTGNNVPSIPINWRFAESAASLKALEACIVAELVKRKYGVELSGAKINTDHASLFFMSTLIWQFKDADGPTSIFDSAKTVHKFIPNYDLHRQQGSLHRSAATNIYRTKDGRYFHLHGSMNPDPTLDSVNLPHDRDASNWDEAIEPFVEKLSQIDSAEMQKLASDEYKQAGVICETVESFKQTEHGKANAHVALFEVHDVPNANQKPCWWPETSQTSAQRPLAGLKVVDLTRVIAAPAVTRGLAELGASVMRVTSPNICDYSALHIDLNWGKWNCSIDLKSEEGKKQLSDLIKDADVVVQGYRPDVLDKYGFSQQGIIDMVKDRPRGIISARENCYGWNGPWYYRSGWQQISDACIGISESFGRAMGLQNGEAVTPVFPNSDYMTGTAGVCGVLTALMRRAEKGGSYKADLSLNYYNQWLAESCGEYPTDVWEDVWQRNGRRVFRSTDNMVQLIPAYIKMIKDNSDKIVFNPSFFEERESKAIENCPPIRAVKPIIDFDGQVKLGYNVGTRGNGRDKPHWPSDLMVEVVS</sequence>
<dbReference type="Gene3D" id="3.40.50.10540">
    <property type="entry name" value="Crotonobetainyl-coa:carnitine coa-transferase, domain 1"/>
    <property type="match status" value="1"/>
</dbReference>
<dbReference type="InterPro" id="IPR052985">
    <property type="entry name" value="CoA-trans_III_biosynth/detox"/>
</dbReference>
<dbReference type="PANTHER" id="PTHR48229:SF2">
    <property type="entry name" value="CAIB_BAIF FAMILY PROTEIN"/>
    <property type="match status" value="1"/>
</dbReference>
<evidence type="ECO:0000256" key="1">
    <source>
        <dbReference type="ARBA" id="ARBA00008383"/>
    </source>
</evidence>
<dbReference type="GO" id="GO:0003824">
    <property type="term" value="F:catalytic activity"/>
    <property type="evidence" value="ECO:0007669"/>
    <property type="project" value="InterPro"/>
</dbReference>
<comment type="similarity">
    <text evidence="1">Belongs to the CoA-transferase III family.</text>
</comment>
<dbReference type="Proteomes" id="UP001309876">
    <property type="component" value="Unassembled WGS sequence"/>
</dbReference>
<reference evidence="2 3" key="1">
    <citation type="submission" date="2023-08" db="EMBL/GenBank/DDBJ databases">
        <title>Black Yeasts Isolated from many extreme environments.</title>
        <authorList>
            <person name="Coleine C."/>
            <person name="Stajich J.E."/>
            <person name="Selbmann L."/>
        </authorList>
    </citation>
    <scope>NUCLEOTIDE SEQUENCE [LARGE SCALE GENOMIC DNA]</scope>
    <source>
        <strain evidence="2 3">CCFEE 5910</strain>
    </source>
</reference>
<name>A0AAN7YER8_9EURO</name>
<dbReference type="PANTHER" id="PTHR48229">
    <property type="entry name" value="CAIB/BAIF FAMILY ENZYME (AFU_ORTHOLOGUE AFUA_1G05360)-RELATED"/>
    <property type="match status" value="1"/>
</dbReference>
<proteinExistence type="inferred from homology"/>
<dbReference type="SUPFAM" id="SSF89796">
    <property type="entry name" value="CoA-transferase family III (CaiB/BaiF)"/>
    <property type="match status" value="2"/>
</dbReference>
<keyword evidence="3" id="KW-1185">Reference proteome</keyword>
<organism evidence="2 3">
    <name type="scientific">Lithohypha guttulata</name>
    <dbReference type="NCBI Taxonomy" id="1690604"/>
    <lineage>
        <taxon>Eukaryota</taxon>
        <taxon>Fungi</taxon>
        <taxon>Dikarya</taxon>
        <taxon>Ascomycota</taxon>
        <taxon>Pezizomycotina</taxon>
        <taxon>Eurotiomycetes</taxon>
        <taxon>Chaetothyriomycetidae</taxon>
        <taxon>Chaetothyriales</taxon>
        <taxon>Trichomeriaceae</taxon>
        <taxon>Lithohypha</taxon>
    </lineage>
</organism>
<dbReference type="AlphaFoldDB" id="A0AAN7YER8"/>
<comment type="caution">
    <text evidence="2">The sequence shown here is derived from an EMBL/GenBank/DDBJ whole genome shotgun (WGS) entry which is preliminary data.</text>
</comment>
<dbReference type="Pfam" id="PF02515">
    <property type="entry name" value="CoA_transf_3"/>
    <property type="match status" value="1"/>
</dbReference>
<dbReference type="EMBL" id="JAVRRJ010000001">
    <property type="protein sequence ID" value="KAK5090947.1"/>
    <property type="molecule type" value="Genomic_DNA"/>
</dbReference>
<dbReference type="InterPro" id="IPR023606">
    <property type="entry name" value="CoA-Trfase_III_dom_1_sf"/>
</dbReference>
<evidence type="ECO:0000313" key="2">
    <source>
        <dbReference type="EMBL" id="KAK5090947.1"/>
    </source>
</evidence>
<accession>A0AAN7YER8</accession>
<evidence type="ECO:0000313" key="3">
    <source>
        <dbReference type="Proteomes" id="UP001309876"/>
    </source>
</evidence>
<gene>
    <name evidence="2" type="ORF">LTR05_001125</name>
</gene>